<name>A0A4Z0YLJ8_9PEZI</name>
<dbReference type="Proteomes" id="UP000297716">
    <property type="component" value="Unassembled WGS sequence"/>
</dbReference>
<feature type="region of interest" description="Disordered" evidence="1">
    <location>
        <begin position="103"/>
        <end position="148"/>
    </location>
</feature>
<dbReference type="AlphaFoldDB" id="A0A4Z0YLJ8"/>
<keyword evidence="4" id="KW-1185">Reference proteome</keyword>
<evidence type="ECO:0000256" key="1">
    <source>
        <dbReference type="SAM" id="MobiDB-lite"/>
    </source>
</evidence>
<evidence type="ECO:0000313" key="4">
    <source>
        <dbReference type="Proteomes" id="UP000297716"/>
    </source>
</evidence>
<reference evidence="3 4" key="1">
    <citation type="submission" date="2019-03" db="EMBL/GenBank/DDBJ databases">
        <title>Draft genome sequence of Xylaria hypoxylon DSM 108379, a ubiquitous saprotrophic-parasitic fungi on hardwood.</title>
        <authorList>
            <person name="Buettner E."/>
            <person name="Leonhardt S."/>
            <person name="Gebauer A.M."/>
            <person name="Liers C."/>
            <person name="Hofrichter M."/>
            <person name="Kellner H."/>
        </authorList>
    </citation>
    <scope>NUCLEOTIDE SEQUENCE [LARGE SCALE GENOMIC DNA]</scope>
    <source>
        <strain evidence="3 4">DSM 108379</strain>
    </source>
</reference>
<dbReference type="InterPro" id="IPR001357">
    <property type="entry name" value="BRCT_dom"/>
</dbReference>
<proteinExistence type="predicted"/>
<feature type="compositionally biased region" description="Polar residues" evidence="1">
    <location>
        <begin position="21"/>
        <end position="30"/>
    </location>
</feature>
<evidence type="ECO:0000313" key="3">
    <source>
        <dbReference type="EMBL" id="TGJ79770.1"/>
    </source>
</evidence>
<evidence type="ECO:0000259" key="2">
    <source>
        <dbReference type="PROSITE" id="PS50172"/>
    </source>
</evidence>
<protein>
    <recommendedName>
        <fullName evidence="2">BRCT domain-containing protein</fullName>
    </recommendedName>
</protein>
<dbReference type="GO" id="GO:0003887">
    <property type="term" value="F:DNA-directed DNA polymerase activity"/>
    <property type="evidence" value="ECO:0007669"/>
    <property type="project" value="TreeGrafter"/>
</dbReference>
<dbReference type="InterPro" id="IPR036420">
    <property type="entry name" value="BRCT_dom_sf"/>
</dbReference>
<dbReference type="PANTHER" id="PTHR45990">
    <property type="entry name" value="DNA REPAIR PROTEIN REV1"/>
    <property type="match status" value="1"/>
</dbReference>
<feature type="region of interest" description="Disordered" evidence="1">
    <location>
        <begin position="288"/>
        <end position="314"/>
    </location>
</feature>
<organism evidence="3 4">
    <name type="scientific">Xylaria hypoxylon</name>
    <dbReference type="NCBI Taxonomy" id="37992"/>
    <lineage>
        <taxon>Eukaryota</taxon>
        <taxon>Fungi</taxon>
        <taxon>Dikarya</taxon>
        <taxon>Ascomycota</taxon>
        <taxon>Pezizomycotina</taxon>
        <taxon>Sordariomycetes</taxon>
        <taxon>Xylariomycetidae</taxon>
        <taxon>Xylariales</taxon>
        <taxon>Xylariaceae</taxon>
        <taxon>Xylaria</taxon>
    </lineage>
</organism>
<dbReference type="OrthoDB" id="427711at2759"/>
<gene>
    <name evidence="3" type="ORF">E0Z10_g8996</name>
</gene>
<dbReference type="GO" id="GO:0005634">
    <property type="term" value="C:nucleus"/>
    <property type="evidence" value="ECO:0007669"/>
    <property type="project" value="TreeGrafter"/>
</dbReference>
<sequence>MPPSKPPVPKAAEPVYGQSFDPWNSSSTGHQRAENRLGVSTGWRDSRNRKLMSQYTGGSGGGKRVSDAVGEGSQNWDSQAKALITPEMRSRAQSSVLDMLANPGTMKPSPSSLALARPSMSTSGSTSTPSDFQKGVLRNSGSKEMTAEERLVVQREAEDVAREQAKQPRRIFDGVVVYLNGSTHPLISDHKLKHVLAEHGANMSSHLGRRKVTHVILGRPAAGGYGSGGAGGGLAGGKLQREISKIGGPAVKFVGVQWVLESIKAGKRLPEARYADLKIASKRQQSVYGLYSRHRDKTPPSIDESQPPPSGQAG</sequence>
<dbReference type="PANTHER" id="PTHR45990:SF1">
    <property type="entry name" value="DNA REPAIR PROTEIN REV1"/>
    <property type="match status" value="1"/>
</dbReference>
<feature type="domain" description="BRCT" evidence="2">
    <location>
        <begin position="167"/>
        <end position="276"/>
    </location>
</feature>
<dbReference type="PROSITE" id="PS50172">
    <property type="entry name" value="BRCT"/>
    <property type="match status" value="1"/>
</dbReference>
<dbReference type="GO" id="GO:0017125">
    <property type="term" value="F:deoxycytidyl transferase activity"/>
    <property type="evidence" value="ECO:0007669"/>
    <property type="project" value="TreeGrafter"/>
</dbReference>
<dbReference type="EMBL" id="SKBN01000262">
    <property type="protein sequence ID" value="TGJ79770.1"/>
    <property type="molecule type" value="Genomic_DNA"/>
</dbReference>
<feature type="compositionally biased region" description="Low complexity" evidence="1">
    <location>
        <begin position="108"/>
        <end position="130"/>
    </location>
</feature>
<dbReference type="GO" id="GO:0042276">
    <property type="term" value="P:error-prone translesion synthesis"/>
    <property type="evidence" value="ECO:0007669"/>
    <property type="project" value="TreeGrafter"/>
</dbReference>
<dbReference type="SUPFAM" id="SSF52113">
    <property type="entry name" value="BRCT domain"/>
    <property type="match status" value="1"/>
</dbReference>
<dbReference type="GO" id="GO:0070987">
    <property type="term" value="P:error-free translesion synthesis"/>
    <property type="evidence" value="ECO:0007669"/>
    <property type="project" value="TreeGrafter"/>
</dbReference>
<accession>A0A4Z0YLJ8</accession>
<feature type="region of interest" description="Disordered" evidence="1">
    <location>
        <begin position="1"/>
        <end position="74"/>
    </location>
</feature>
<comment type="caution">
    <text evidence="3">The sequence shown here is derived from an EMBL/GenBank/DDBJ whole genome shotgun (WGS) entry which is preliminary data.</text>
</comment>
<dbReference type="Gene3D" id="3.40.50.10190">
    <property type="entry name" value="BRCT domain"/>
    <property type="match status" value="1"/>
</dbReference>